<proteinExistence type="predicted"/>
<evidence type="ECO:0000256" key="1">
    <source>
        <dbReference type="SAM" id="MobiDB-lite"/>
    </source>
</evidence>
<evidence type="ECO:0000313" key="2">
    <source>
        <dbReference type="EMBL" id="KAG5473091.1"/>
    </source>
</evidence>
<comment type="caution">
    <text evidence="2">The sequence shown here is derived from an EMBL/GenBank/DDBJ whole genome shotgun (WGS) entry which is preliminary data.</text>
</comment>
<gene>
    <name evidence="2" type="ORF">CUR178_03009</name>
</gene>
<feature type="region of interest" description="Disordered" evidence="1">
    <location>
        <begin position="192"/>
        <end position="249"/>
    </location>
</feature>
<dbReference type="GeneID" id="94170257"/>
<dbReference type="RefSeq" id="XP_067690850.1">
    <property type="nucleotide sequence ID" value="XM_067834747.1"/>
</dbReference>
<reference evidence="2 3" key="1">
    <citation type="submission" date="2021-02" db="EMBL/GenBank/DDBJ databases">
        <title>Leishmania (Mundinia) enrietti genome sequencing and assembly.</title>
        <authorList>
            <person name="Almutairi H."/>
            <person name="Gatherer D."/>
        </authorList>
    </citation>
    <scope>NUCLEOTIDE SEQUENCE [LARGE SCALE GENOMIC DNA]</scope>
    <source>
        <strain evidence="2">CUR178</strain>
    </source>
</reference>
<evidence type="ECO:0000313" key="3">
    <source>
        <dbReference type="Proteomes" id="UP000674179"/>
    </source>
</evidence>
<dbReference type="OrthoDB" id="264914at2759"/>
<sequence>MSTRVSHRVVEEYLLRAARLPEALYVVVGLVWFSLFNSARDPPAGEVVAAAANAAADTPGADLETGSLASLQGTASRTGYSHDSPSDVPSISEEASAACCRPAIADRAVSTADVDEWAHTALSYFVGGADMAFSEPLPAMLPAALQAAATTTSSEPNSPSSASCVSRRVPVVELSPLILRVLLWWAGRPRLPSRRSGHASMAARHDSNRNHVGRGSVDSEPTSASPADSRASLNPSFSECCGSSDLPSQQHGDAADSNYLRLRIADIFVLLCRRGGGVAVSDALLYGCCHDASELAAQRCHLVLSGFSDARWRAATTLASTSAARFHNTANLVPMEAAAPLGSERDSSGAGGGAYDVNQVLCALVDLHLSAASATHHSQLRPSPHLRGGASVESDAVATGVLLRALLRCPPLHKRVMRLFSGDARAAKSRRCRREDSTVFVMPPSVASEKSSRELVSSSCPAELLNVADARRQLSIFLPALTHASPIVSAESWKTLTVLLFPFSVATVSSATRRLLLLTPACPLQRLLAATLALPGDDSGGRPVQQPGSFPPSHPMARNSALRLLHVLCVSTDLPPAVQPLFYQCPALLWRVLRLAASVCKGIPVAHVGLVRRVLTDYIMLSARQPGNCARGGADLLRHSSVTTQRLLRENKNALAHFLASTFAVWGGAGGGIASEEAGGDLAGAAPAASESGYDERHLLAALHAL</sequence>
<accession>A0A836KGC9</accession>
<dbReference type="AlphaFoldDB" id="A0A836KGC9"/>
<dbReference type="EMBL" id="JAFHKP010000030">
    <property type="protein sequence ID" value="KAG5473091.1"/>
    <property type="molecule type" value="Genomic_DNA"/>
</dbReference>
<dbReference type="KEGG" id="lenr:94170257"/>
<dbReference type="Proteomes" id="UP000674179">
    <property type="component" value="Chromosome 30"/>
</dbReference>
<name>A0A836KGC9_LEIEN</name>
<protein>
    <submittedName>
        <fullName evidence="2">Uncharacterized protein</fullName>
    </submittedName>
</protein>
<feature type="compositionally biased region" description="Polar residues" evidence="1">
    <location>
        <begin position="219"/>
        <end position="237"/>
    </location>
</feature>
<organism evidence="2 3">
    <name type="scientific">Leishmania enriettii</name>
    <dbReference type="NCBI Taxonomy" id="5663"/>
    <lineage>
        <taxon>Eukaryota</taxon>
        <taxon>Discoba</taxon>
        <taxon>Euglenozoa</taxon>
        <taxon>Kinetoplastea</taxon>
        <taxon>Metakinetoplastina</taxon>
        <taxon>Trypanosomatida</taxon>
        <taxon>Trypanosomatidae</taxon>
        <taxon>Leishmaniinae</taxon>
        <taxon>Leishmania</taxon>
    </lineage>
</organism>
<keyword evidence="3" id="KW-1185">Reference proteome</keyword>